<reference evidence="1 2" key="1">
    <citation type="submission" date="2019-04" db="EMBL/GenBank/DDBJ databases">
        <authorList>
            <person name="Van Vliet M D."/>
        </authorList>
    </citation>
    <scope>NUCLEOTIDE SEQUENCE [LARGE SCALE GENOMIC DNA]</scope>
    <source>
        <strain evidence="1 2">F1</strain>
    </source>
</reference>
<evidence type="ECO:0000313" key="1">
    <source>
        <dbReference type="EMBL" id="VGO15847.1"/>
    </source>
</evidence>
<dbReference type="Gene3D" id="1.20.1260.10">
    <property type="match status" value="1"/>
</dbReference>
<proteinExistence type="predicted"/>
<sequence>MDVIDQARDFHTRLAEYYGTLSAETDKVRVKILLDYLGEAEQRHEEALEVYEKQVSHDVTDTWLQFPPNIGVEDYLAPAELTHEMDAEAVLREVLRLDERLSELYREVVKRAHSKRIKEVFTNLLETNEKEMRNLARDFGHMHDW</sequence>
<gene>
    <name evidence="1" type="ORF">PDESU_04434</name>
</gene>
<dbReference type="AlphaFoldDB" id="A0A6C2U7Y7"/>
<accession>A0A6C2U7Y7</accession>
<evidence type="ECO:0000313" key="2">
    <source>
        <dbReference type="Proteomes" id="UP000366872"/>
    </source>
</evidence>
<organism evidence="1 2">
    <name type="scientific">Pontiella desulfatans</name>
    <dbReference type="NCBI Taxonomy" id="2750659"/>
    <lineage>
        <taxon>Bacteria</taxon>
        <taxon>Pseudomonadati</taxon>
        <taxon>Kiritimatiellota</taxon>
        <taxon>Kiritimatiellia</taxon>
        <taxon>Kiritimatiellales</taxon>
        <taxon>Pontiellaceae</taxon>
        <taxon>Pontiella</taxon>
    </lineage>
</organism>
<dbReference type="SUPFAM" id="SSF47240">
    <property type="entry name" value="Ferritin-like"/>
    <property type="match status" value="1"/>
</dbReference>
<evidence type="ECO:0008006" key="3">
    <source>
        <dbReference type="Google" id="ProtNLM"/>
    </source>
</evidence>
<dbReference type="InterPro" id="IPR009078">
    <property type="entry name" value="Ferritin-like_SF"/>
</dbReference>
<dbReference type="InterPro" id="IPR012347">
    <property type="entry name" value="Ferritin-like"/>
</dbReference>
<protein>
    <recommendedName>
        <fullName evidence="3">Rubrerythrin diiron-binding domain-containing protein</fullName>
    </recommendedName>
</protein>
<dbReference type="EMBL" id="CAAHFG010000003">
    <property type="protein sequence ID" value="VGO15847.1"/>
    <property type="molecule type" value="Genomic_DNA"/>
</dbReference>
<keyword evidence="2" id="KW-1185">Reference proteome</keyword>
<name>A0A6C2U7Y7_PONDE</name>
<dbReference type="Proteomes" id="UP000366872">
    <property type="component" value="Unassembled WGS sequence"/>
</dbReference>